<dbReference type="InterPro" id="IPR036728">
    <property type="entry name" value="PBP_GOBP_sf"/>
</dbReference>
<organism evidence="2 3">
    <name type="scientific">Photinus pyralis</name>
    <name type="common">Common eastern firefly</name>
    <name type="synonym">Lampyris pyralis</name>
    <dbReference type="NCBI Taxonomy" id="7054"/>
    <lineage>
        <taxon>Eukaryota</taxon>
        <taxon>Metazoa</taxon>
        <taxon>Ecdysozoa</taxon>
        <taxon>Arthropoda</taxon>
        <taxon>Hexapoda</taxon>
        <taxon>Insecta</taxon>
        <taxon>Pterygota</taxon>
        <taxon>Neoptera</taxon>
        <taxon>Endopterygota</taxon>
        <taxon>Coleoptera</taxon>
        <taxon>Polyphaga</taxon>
        <taxon>Elateriformia</taxon>
        <taxon>Elateroidea</taxon>
        <taxon>Lampyridae</taxon>
        <taxon>Lampyrinae</taxon>
        <taxon>Photinus</taxon>
    </lineage>
</organism>
<name>A0A5N4B4R6_PHOPY</name>
<evidence type="ECO:0000313" key="2">
    <source>
        <dbReference type="EMBL" id="KAB0804607.1"/>
    </source>
</evidence>
<dbReference type="Gene3D" id="1.10.238.20">
    <property type="entry name" value="Pheromone/general odorant binding protein domain"/>
    <property type="match status" value="1"/>
</dbReference>
<dbReference type="Proteomes" id="UP000327044">
    <property type="component" value="Unassembled WGS sequence"/>
</dbReference>
<comment type="caution">
    <text evidence="2">The sequence shown here is derived from an EMBL/GenBank/DDBJ whole genome shotgun (WGS) entry which is preliminary data.</text>
</comment>
<reference evidence="2 3" key="1">
    <citation type="journal article" date="2018" name="Elife">
        <title>Firefly genomes illuminate parallel origins of bioluminescence in beetles.</title>
        <authorList>
            <person name="Fallon T.R."/>
            <person name="Lower S.E."/>
            <person name="Chang C.H."/>
            <person name="Bessho-Uehara M."/>
            <person name="Martin G.J."/>
            <person name="Bewick A.J."/>
            <person name="Behringer M."/>
            <person name="Debat H.J."/>
            <person name="Wong I."/>
            <person name="Day J.C."/>
            <person name="Suvorov A."/>
            <person name="Silva C.J."/>
            <person name="Stanger-Hall K.F."/>
            <person name="Hall D.W."/>
            <person name="Schmitz R.J."/>
            <person name="Nelson D.R."/>
            <person name="Lewis S.M."/>
            <person name="Shigenobu S."/>
            <person name="Bybee S.M."/>
            <person name="Larracuente A.M."/>
            <person name="Oba Y."/>
            <person name="Weng J.K."/>
        </authorList>
    </citation>
    <scope>NUCLEOTIDE SEQUENCE [LARGE SCALE GENOMIC DNA]</scope>
    <source>
        <strain evidence="2">1611_PpyrPB1</strain>
        <tissue evidence="2">Whole body</tissue>
    </source>
</reference>
<evidence type="ECO:0000313" key="3">
    <source>
        <dbReference type="Proteomes" id="UP000327044"/>
    </source>
</evidence>
<feature type="signal peptide" evidence="1">
    <location>
        <begin position="1"/>
        <end position="16"/>
    </location>
</feature>
<gene>
    <name evidence="2" type="ORF">PPYR_01577</name>
</gene>
<evidence type="ECO:0008006" key="4">
    <source>
        <dbReference type="Google" id="ProtNLM"/>
    </source>
</evidence>
<proteinExistence type="predicted"/>
<dbReference type="AlphaFoldDB" id="A0A5N4B4R6"/>
<dbReference type="EMBL" id="VVIM01000001">
    <property type="protein sequence ID" value="KAB0804607.1"/>
    <property type="molecule type" value="Genomic_DNA"/>
</dbReference>
<sequence length="149" mass="16713">MKLFIVFVLLTVDSLALDIVPCNLDEPLNQCYSEGQYDSNELLKIWDARIEILEPSEKILQFLDCFLKRLGVYGEDGVVNLVQFASQLPCFLKKALGNQVDVILLGKAVADRCLKLMPVDQTSVRRCFSVRNCAVKYLQTLPTGIGLTL</sequence>
<dbReference type="InParanoid" id="A0A5N4B4R6"/>
<dbReference type="GO" id="GO:0005549">
    <property type="term" value="F:odorant binding"/>
    <property type="evidence" value="ECO:0007669"/>
    <property type="project" value="InterPro"/>
</dbReference>
<evidence type="ECO:0000256" key="1">
    <source>
        <dbReference type="SAM" id="SignalP"/>
    </source>
</evidence>
<dbReference type="SUPFAM" id="SSF47565">
    <property type="entry name" value="Insect pheromone/odorant-binding proteins"/>
    <property type="match status" value="1"/>
</dbReference>
<feature type="chain" id="PRO_5024412755" description="Saposin B-type domain-containing protein" evidence="1">
    <location>
        <begin position="17"/>
        <end position="149"/>
    </location>
</feature>
<keyword evidence="1" id="KW-0732">Signal</keyword>
<keyword evidence="3" id="KW-1185">Reference proteome</keyword>
<accession>A0A5N4B4R6</accession>
<protein>
    <recommendedName>
        <fullName evidence="4">Saposin B-type domain-containing protein</fullName>
    </recommendedName>
</protein>